<feature type="transmembrane region" description="Helical" evidence="1">
    <location>
        <begin position="1149"/>
        <end position="1175"/>
    </location>
</feature>
<protein>
    <submittedName>
        <fullName evidence="2">Uncharacterized protein</fullName>
    </submittedName>
</protein>
<feature type="transmembrane region" description="Helical" evidence="1">
    <location>
        <begin position="766"/>
        <end position="789"/>
    </location>
</feature>
<keyword evidence="3" id="KW-1185">Reference proteome</keyword>
<keyword evidence="1" id="KW-0472">Membrane</keyword>
<reference evidence="2 3" key="1">
    <citation type="submission" date="2020-01" db="EMBL/GenBank/DDBJ databases">
        <authorList>
            <consortium name="DOE Joint Genome Institute"/>
            <person name="Haridas S."/>
            <person name="Albert R."/>
            <person name="Binder M."/>
            <person name="Bloem J."/>
            <person name="Labutti K."/>
            <person name="Salamov A."/>
            <person name="Andreopoulos B."/>
            <person name="Baker S.E."/>
            <person name="Barry K."/>
            <person name="Bills G."/>
            <person name="Bluhm B.H."/>
            <person name="Cannon C."/>
            <person name="Castanera R."/>
            <person name="Culley D.E."/>
            <person name="Daum C."/>
            <person name="Ezra D."/>
            <person name="Gonzalez J.B."/>
            <person name="Henrissat B."/>
            <person name="Kuo A."/>
            <person name="Liang C."/>
            <person name="Lipzen A."/>
            <person name="Lutzoni F."/>
            <person name="Magnuson J."/>
            <person name="Mondo S."/>
            <person name="Nolan M."/>
            <person name="Ohm R."/>
            <person name="Pangilinan J."/>
            <person name="Park H.-J.H."/>
            <person name="Ramirez L."/>
            <person name="Alfaro M."/>
            <person name="Sun H."/>
            <person name="Tritt A."/>
            <person name="Yoshinaga Y."/>
            <person name="Zwiers L.-H.L."/>
            <person name="Turgeon B.G."/>
            <person name="Goodwin S.B."/>
            <person name="Spatafora J.W."/>
            <person name="Crous P.W."/>
            <person name="Grigoriev I.V."/>
        </authorList>
    </citation>
    <scope>NUCLEOTIDE SEQUENCE [LARGE SCALE GENOMIC DNA]</scope>
    <source>
        <strain evidence="2 3">CBS 611.86</strain>
    </source>
</reference>
<name>A0A7C8I5H0_9PLEO</name>
<organism evidence="2 3">
    <name type="scientific">Massariosphaeria phaeospora</name>
    <dbReference type="NCBI Taxonomy" id="100035"/>
    <lineage>
        <taxon>Eukaryota</taxon>
        <taxon>Fungi</taxon>
        <taxon>Dikarya</taxon>
        <taxon>Ascomycota</taxon>
        <taxon>Pezizomycotina</taxon>
        <taxon>Dothideomycetes</taxon>
        <taxon>Pleosporomycetidae</taxon>
        <taxon>Pleosporales</taxon>
        <taxon>Pleosporales incertae sedis</taxon>
        <taxon>Massariosphaeria</taxon>
    </lineage>
</organism>
<dbReference type="InterPro" id="IPR021840">
    <property type="entry name" value="DUF3433"/>
</dbReference>
<accession>A0A7C8I5H0</accession>
<keyword evidence="1" id="KW-0812">Transmembrane</keyword>
<sequence>MDRFNGGGAQVARSSFPDSVVVESKTSWAKTYLPSLSSAALSWRKAPHERSPRRWKPRSLRASVLIPTILFCWALIITLQLLLTRSQRDGGIIFAEKISALPLRQTFLHTYFPTIIAVVFSIFWAWIDLETKRLEPYYQLSKEDGALGKDSLLLRYPFDFIPLVPVRAFRQRHWAVFWASFAVILVTWGIVPTQSAIFSTERITRTSPSTFSVSTGYIPAEKQESVLTLQYAHSTYAIVALNETLPPFMTWNYTLAPFKPRNGTADKQVQGSGTWTAPTMLYSLDLSCEEAHQEPYLKTHTLGILYNNTAGCSWSQGLDGNLTMDEQQLYNSTKEFSGMYAGYWNPDGFALYALQGFCPVEANHTFYAAFQRNKKKEDPPNKVTAIFCTPKYYAQKVNATVDIVTGRPQEVVALSAKEPLSPEIFNTTWLETQMSSGASSQEVRGNGLPTVSAPNYNERLMNSNITLVPLERMTGLAIQASKRETADFLDPKTLREGYEIAYRLLFARAMVDVLNPDLGPTDQVVGTTQMHTETVAVESIFTYIVEGLLGVISIAAMFLLYFSISRPGNLGSDPSTIASIMSIVADNKALLSELENLDCCTMEEVEQALSHKRFKLLNDEHGVRITKVDRVIDASTDIEPLQPRNMEIAKPVRPVELSLPVAVPFVGLFVLLAVGLGVLFFKAELNGLPLPSKNRIVRSLVQNYIPTAIASLIEPMWILINRFLCMLQPLEELQGCNARAKRSIDLNYSSLPPQLVVLKAMKTRHFVLAAVCTMALLANLLAITFASMFHQDSVPIWTQTNFHPMLDLKFVSINGSEARAIKLNKNGEDQFVVAESNLSKGTPLSAWTDESMFYLPFTTVLDHEIGSSLEYRAETEAFGAELDCIKLESGVDYRAIREVDEFGRITMNLNTTVHENSGMVDCSGHTSIEVGPISESINQESRCQRGPSATEVLLFLDAPQNSTKEDQEICMGAVVLGWLRGRSGTCGVGDDSDLDGKNSLFVRCRPRLRKGRASVRVNSKGQLQDKVDHYVGDPDPNFRNGELLSNNPVNLIAYSNRYLFASVTPRWHNDSFPIDFFNHFVSKMSNDSQLLDPNQNFPSFETIQRQLNATYSKLFAIWLAVNKDTLLMVPEKHDEAPVVGWKGHMEERLFLSTLMFAIAEVIICTYAIVAIAVCLGRPGQYLARMPTCIASVIALFGASAAVQDLRGTSQLSEKERARHLETLGLRYGYGSHVGGDGRIHIGIEKVPFVRARKRGTWFERKMSTFRDRA</sequence>
<feature type="transmembrane region" description="Helical" evidence="1">
    <location>
        <begin position="701"/>
        <end position="720"/>
    </location>
</feature>
<dbReference type="PANTHER" id="PTHR37544">
    <property type="entry name" value="SPRAY-RELATED"/>
    <property type="match status" value="1"/>
</dbReference>
<feature type="transmembrane region" description="Helical" evidence="1">
    <location>
        <begin position="540"/>
        <end position="562"/>
    </location>
</feature>
<feature type="transmembrane region" description="Helical" evidence="1">
    <location>
        <begin position="108"/>
        <end position="127"/>
    </location>
</feature>
<feature type="transmembrane region" description="Helical" evidence="1">
    <location>
        <begin position="60"/>
        <end position="83"/>
    </location>
</feature>
<evidence type="ECO:0000256" key="1">
    <source>
        <dbReference type="SAM" id="Phobius"/>
    </source>
</evidence>
<dbReference type="PANTHER" id="PTHR37544:SF3">
    <property type="entry name" value="SPRAY"/>
    <property type="match status" value="1"/>
</dbReference>
<keyword evidence="1" id="KW-1133">Transmembrane helix</keyword>
<comment type="caution">
    <text evidence="2">The sequence shown here is derived from an EMBL/GenBank/DDBJ whole genome shotgun (WGS) entry which is preliminary data.</text>
</comment>
<dbReference type="EMBL" id="JAADJZ010000012">
    <property type="protein sequence ID" value="KAF2871297.1"/>
    <property type="molecule type" value="Genomic_DNA"/>
</dbReference>
<dbReference type="Proteomes" id="UP000481861">
    <property type="component" value="Unassembled WGS sequence"/>
</dbReference>
<gene>
    <name evidence="2" type="ORF">BDV95DRAFT_607554</name>
</gene>
<evidence type="ECO:0000313" key="2">
    <source>
        <dbReference type="EMBL" id="KAF2871297.1"/>
    </source>
</evidence>
<feature type="transmembrane region" description="Helical" evidence="1">
    <location>
        <begin position="174"/>
        <end position="191"/>
    </location>
</feature>
<dbReference type="AlphaFoldDB" id="A0A7C8I5H0"/>
<evidence type="ECO:0000313" key="3">
    <source>
        <dbReference type="Proteomes" id="UP000481861"/>
    </source>
</evidence>
<feature type="transmembrane region" description="Helical" evidence="1">
    <location>
        <begin position="657"/>
        <end position="681"/>
    </location>
</feature>
<dbReference type="Pfam" id="PF11915">
    <property type="entry name" value="DUF3433"/>
    <property type="match status" value="2"/>
</dbReference>
<dbReference type="OrthoDB" id="3248909at2759"/>
<proteinExistence type="predicted"/>